<keyword evidence="1" id="KW-0597">Phosphoprotein</keyword>
<gene>
    <name evidence="4" type="ORF">GGD89_001463</name>
</gene>
<evidence type="ECO:0000259" key="3">
    <source>
        <dbReference type="PROSITE" id="PS50883"/>
    </source>
</evidence>
<dbReference type="GO" id="GO:0000160">
    <property type="term" value="P:phosphorelay signal transduction system"/>
    <property type="evidence" value="ECO:0007669"/>
    <property type="project" value="InterPro"/>
</dbReference>
<dbReference type="Proteomes" id="UP000554286">
    <property type="component" value="Unassembled WGS sequence"/>
</dbReference>
<dbReference type="SUPFAM" id="SSF141868">
    <property type="entry name" value="EAL domain-like"/>
    <property type="match status" value="1"/>
</dbReference>
<reference evidence="4 5" key="1">
    <citation type="submission" date="2020-08" db="EMBL/GenBank/DDBJ databases">
        <title>Genome sequencing of Purple Non-Sulfur Bacteria from various extreme environments.</title>
        <authorList>
            <person name="Mayer M."/>
        </authorList>
    </citation>
    <scope>NUCLEOTIDE SEQUENCE [LARGE SCALE GENOMIC DNA]</scope>
    <source>
        <strain evidence="4 5">JA131</strain>
    </source>
</reference>
<protein>
    <submittedName>
        <fullName evidence="4">EAL domain-containing protein (Putative c-di-GMP-specific phosphodiesterase class I)/ActR/RegA family two-component response regulator</fullName>
    </submittedName>
</protein>
<dbReference type="PROSITE" id="PS50110">
    <property type="entry name" value="RESPONSE_REGULATORY"/>
    <property type="match status" value="1"/>
</dbReference>
<dbReference type="EMBL" id="JACIGK010000009">
    <property type="protein sequence ID" value="MBB4265838.1"/>
    <property type="molecule type" value="Genomic_DNA"/>
</dbReference>
<dbReference type="Gene3D" id="3.20.20.450">
    <property type="entry name" value="EAL domain"/>
    <property type="match status" value="1"/>
</dbReference>
<feature type="domain" description="Response regulatory" evidence="2">
    <location>
        <begin position="20"/>
        <end position="139"/>
    </location>
</feature>
<dbReference type="PANTHER" id="PTHR33121">
    <property type="entry name" value="CYCLIC DI-GMP PHOSPHODIESTERASE PDEF"/>
    <property type="match status" value="1"/>
</dbReference>
<organism evidence="4 5">
    <name type="scientific">Roseospira visakhapatnamensis</name>
    <dbReference type="NCBI Taxonomy" id="390880"/>
    <lineage>
        <taxon>Bacteria</taxon>
        <taxon>Pseudomonadati</taxon>
        <taxon>Pseudomonadota</taxon>
        <taxon>Alphaproteobacteria</taxon>
        <taxon>Rhodospirillales</taxon>
        <taxon>Rhodospirillaceae</taxon>
        <taxon>Roseospira</taxon>
    </lineage>
</organism>
<accession>A0A7W6RCD3</accession>
<feature type="domain" description="EAL" evidence="3">
    <location>
        <begin position="143"/>
        <end position="394"/>
    </location>
</feature>
<dbReference type="InterPro" id="IPR050706">
    <property type="entry name" value="Cyclic-di-GMP_PDE-like"/>
</dbReference>
<evidence type="ECO:0000313" key="4">
    <source>
        <dbReference type="EMBL" id="MBB4265838.1"/>
    </source>
</evidence>
<evidence type="ECO:0000256" key="1">
    <source>
        <dbReference type="PROSITE-ProRule" id="PRU00169"/>
    </source>
</evidence>
<dbReference type="GO" id="GO:0071111">
    <property type="term" value="F:cyclic-guanylate-specific phosphodiesterase activity"/>
    <property type="evidence" value="ECO:0007669"/>
    <property type="project" value="InterPro"/>
</dbReference>
<dbReference type="PROSITE" id="PS50883">
    <property type="entry name" value="EAL"/>
    <property type="match status" value="1"/>
</dbReference>
<dbReference type="AlphaFoldDB" id="A0A7W6RCD3"/>
<dbReference type="PANTHER" id="PTHR33121:SF70">
    <property type="entry name" value="SIGNALING PROTEIN YKOW"/>
    <property type="match status" value="1"/>
</dbReference>
<sequence length="406" mass="44368">MTQQPPHPVPSSTARDDRLRVMVVDDDDAFRSFFLRVAGRAGWVALAVDSPDRALAALSSFVPHLIFLDLSFPDMDGLAVLSELAPRCADAAVTLTSSCDPEVLRSAHRVGGRLGVRMLTPLPKPVTMDDLTQALRAFESEGPALTPTAVREALDDGLINLVYQPKICLKSMAYRGVEALARWSANGTAIPPGQFVPVVERDESLSLQLLTHVVARAVSQASSWRGAGARCAVNMSALCLADERLPQRLTDTLRGTGLSPHDFVLELTETASLQNPDRVERILTGLRIRGFTVSLDDFGTGHSSLMHLQRMPVNEIKIDQTFVATLEDDPRSDQIVRLMVTLGQTLNATTVAEGIETEAQAEILRGMSCDEGQGYYFARPMDAEHLETWRGMWANKQPKDPPTAED</sequence>
<dbReference type="SMART" id="SM00052">
    <property type="entry name" value="EAL"/>
    <property type="match status" value="1"/>
</dbReference>
<dbReference type="CDD" id="cd01948">
    <property type="entry name" value="EAL"/>
    <property type="match status" value="1"/>
</dbReference>
<dbReference type="SMART" id="SM00448">
    <property type="entry name" value="REC"/>
    <property type="match status" value="1"/>
</dbReference>
<evidence type="ECO:0000259" key="2">
    <source>
        <dbReference type="PROSITE" id="PS50110"/>
    </source>
</evidence>
<evidence type="ECO:0000313" key="5">
    <source>
        <dbReference type="Proteomes" id="UP000554286"/>
    </source>
</evidence>
<dbReference type="Pfam" id="PF00072">
    <property type="entry name" value="Response_reg"/>
    <property type="match status" value="1"/>
</dbReference>
<comment type="caution">
    <text evidence="4">The sequence shown here is derived from an EMBL/GenBank/DDBJ whole genome shotgun (WGS) entry which is preliminary data.</text>
</comment>
<dbReference type="Gene3D" id="3.40.50.2300">
    <property type="match status" value="1"/>
</dbReference>
<dbReference type="InterPro" id="IPR035919">
    <property type="entry name" value="EAL_sf"/>
</dbReference>
<dbReference type="RefSeq" id="WP_184043612.1">
    <property type="nucleotide sequence ID" value="NZ_JACIGK010000009.1"/>
</dbReference>
<dbReference type="InterPro" id="IPR001789">
    <property type="entry name" value="Sig_transdc_resp-reg_receiver"/>
</dbReference>
<dbReference type="SUPFAM" id="SSF52172">
    <property type="entry name" value="CheY-like"/>
    <property type="match status" value="1"/>
</dbReference>
<feature type="modified residue" description="4-aspartylphosphate" evidence="1">
    <location>
        <position position="69"/>
    </location>
</feature>
<dbReference type="Pfam" id="PF00563">
    <property type="entry name" value="EAL"/>
    <property type="match status" value="1"/>
</dbReference>
<keyword evidence="5" id="KW-1185">Reference proteome</keyword>
<name>A0A7W6RCD3_9PROT</name>
<dbReference type="InterPro" id="IPR001633">
    <property type="entry name" value="EAL_dom"/>
</dbReference>
<dbReference type="InterPro" id="IPR011006">
    <property type="entry name" value="CheY-like_superfamily"/>
</dbReference>
<proteinExistence type="predicted"/>